<protein>
    <recommendedName>
        <fullName evidence="2">Heterokaryon incompatibility domain-containing protein</fullName>
    </recommendedName>
</protein>
<feature type="domain" description="Heterokaryon incompatibility" evidence="2">
    <location>
        <begin position="116"/>
        <end position="256"/>
    </location>
</feature>
<dbReference type="EMBL" id="SWKU01000005">
    <property type="protein sequence ID" value="KAF3006817.1"/>
    <property type="molecule type" value="Genomic_DNA"/>
</dbReference>
<evidence type="ECO:0000256" key="1">
    <source>
        <dbReference type="SAM" id="MobiDB-lite"/>
    </source>
</evidence>
<dbReference type="AlphaFoldDB" id="A0A9P4WDE0"/>
<accession>A0A9P4WDE0</accession>
<organism evidence="3 4">
    <name type="scientific">Curvularia kusanoi</name>
    <name type="common">Cochliobolus kusanoi</name>
    <dbReference type="NCBI Taxonomy" id="90978"/>
    <lineage>
        <taxon>Eukaryota</taxon>
        <taxon>Fungi</taxon>
        <taxon>Dikarya</taxon>
        <taxon>Ascomycota</taxon>
        <taxon>Pezizomycotina</taxon>
        <taxon>Dothideomycetes</taxon>
        <taxon>Pleosporomycetidae</taxon>
        <taxon>Pleosporales</taxon>
        <taxon>Pleosporineae</taxon>
        <taxon>Pleosporaceae</taxon>
        <taxon>Curvularia</taxon>
    </lineage>
</organism>
<feature type="compositionally biased region" description="Polar residues" evidence="1">
    <location>
        <begin position="1"/>
        <end position="13"/>
    </location>
</feature>
<evidence type="ECO:0000313" key="3">
    <source>
        <dbReference type="EMBL" id="KAF3006817.1"/>
    </source>
</evidence>
<reference evidence="3" key="1">
    <citation type="submission" date="2019-04" db="EMBL/GenBank/DDBJ databases">
        <title>Sequencing of skin fungus with MAO and IRED activity.</title>
        <authorList>
            <person name="Marsaioli A.J."/>
            <person name="Bonatto J.M.C."/>
            <person name="Reis Junior O."/>
        </authorList>
    </citation>
    <scope>NUCLEOTIDE SEQUENCE</scope>
    <source>
        <strain evidence="3">30M1</strain>
    </source>
</reference>
<keyword evidence="4" id="KW-1185">Reference proteome</keyword>
<dbReference type="InterPro" id="IPR052895">
    <property type="entry name" value="HetReg/Transcr_Mod"/>
</dbReference>
<dbReference type="PANTHER" id="PTHR24148:SF73">
    <property type="entry name" value="HET DOMAIN PROTEIN (AFU_ORTHOLOGUE AFUA_8G01020)"/>
    <property type="match status" value="1"/>
</dbReference>
<dbReference type="OrthoDB" id="2157530at2759"/>
<evidence type="ECO:0000313" key="4">
    <source>
        <dbReference type="Proteomes" id="UP000801428"/>
    </source>
</evidence>
<gene>
    <name evidence="3" type="ORF">E8E13_010522</name>
</gene>
<dbReference type="Proteomes" id="UP000801428">
    <property type="component" value="Unassembled WGS sequence"/>
</dbReference>
<comment type="caution">
    <text evidence="3">The sequence shown here is derived from an EMBL/GenBank/DDBJ whole genome shotgun (WGS) entry which is preliminary data.</text>
</comment>
<feature type="region of interest" description="Disordered" evidence="1">
    <location>
        <begin position="51"/>
        <end position="106"/>
    </location>
</feature>
<dbReference type="Pfam" id="PF06985">
    <property type="entry name" value="HET"/>
    <property type="match status" value="1"/>
</dbReference>
<feature type="region of interest" description="Disordered" evidence="1">
    <location>
        <begin position="1"/>
        <end position="25"/>
    </location>
</feature>
<dbReference type="PANTHER" id="PTHR24148">
    <property type="entry name" value="ANKYRIN REPEAT DOMAIN-CONTAINING PROTEIN 39 HOMOLOG-RELATED"/>
    <property type="match status" value="1"/>
</dbReference>
<evidence type="ECO:0000259" key="2">
    <source>
        <dbReference type="Pfam" id="PF06985"/>
    </source>
</evidence>
<feature type="compositionally biased region" description="Acidic residues" evidence="1">
    <location>
        <begin position="57"/>
        <end position="67"/>
    </location>
</feature>
<dbReference type="InterPro" id="IPR010730">
    <property type="entry name" value="HET"/>
</dbReference>
<feature type="compositionally biased region" description="Basic and acidic residues" evidence="1">
    <location>
        <begin position="83"/>
        <end position="94"/>
    </location>
</feature>
<sequence>MSSISTDLPPTSQRYKHIPLDKTKKEIRLVQIQPDSDDKTLQLVLKTAILTQRNAEPESENESESEFDPSSHVEPSPQVESSSHVDLEDQDSRNSVEPVGPSEPIAREVDDAGNEFIALSYMWGPETPSHDILIVDSSNTGWISIRQTLLDFLITRRHSATQSPWFWIDQLCINQEDDQEKGHQVNQMSQLYSTATTVEVWLGLGFEGSDEAFDYMNQHIGTKWYDWPKQETSAHSSAFERIANLPYWSRLWIVQEVFLGHNITIRLGDKITSWRTGFEYVAKKSTSGLLHYLYVRSDERFFGYGNWGGTEKE</sequence>
<name>A0A9P4WDE0_CURKU</name>
<proteinExistence type="predicted"/>